<reference evidence="3" key="1">
    <citation type="submission" date="2020-12" db="EMBL/GenBank/DDBJ databases">
        <title>Taurinivorans muris gen. nov., sp. nov., fundamental and realized metabolic niche of a ubiquitous sulfidogenic bacterium in the murine intestine.</title>
        <authorList>
            <person name="Ye H."/>
            <person name="Hanson B.T."/>
            <person name="Loy A."/>
        </authorList>
    </citation>
    <scope>NUCLEOTIDE SEQUENCE</scope>
    <source>
        <strain evidence="3">LT0009</strain>
    </source>
</reference>
<dbReference type="PRINTS" id="PR00332">
    <property type="entry name" value="HISTRIAD"/>
</dbReference>
<dbReference type="InterPro" id="IPR039384">
    <property type="entry name" value="HINT"/>
</dbReference>
<organism evidence="3 4">
    <name type="scientific">Taurinivorans muris</name>
    <dbReference type="NCBI Taxonomy" id="2787751"/>
    <lineage>
        <taxon>Bacteria</taxon>
        <taxon>Pseudomonadati</taxon>
        <taxon>Thermodesulfobacteriota</taxon>
        <taxon>Desulfovibrionia</taxon>
        <taxon>Desulfovibrionales</taxon>
        <taxon>Desulfovibrionaceae</taxon>
        <taxon>Taurinivorans</taxon>
    </lineage>
</organism>
<accession>A0ABY5Y011</accession>
<dbReference type="RefSeq" id="WP_334314941.1">
    <property type="nucleotide sequence ID" value="NZ_CP065938.1"/>
</dbReference>
<dbReference type="PANTHER" id="PTHR46648:SF1">
    <property type="entry name" value="ADENOSINE 5'-MONOPHOSPHORAMIDASE HNT1"/>
    <property type="match status" value="1"/>
</dbReference>
<dbReference type="InterPro" id="IPR036265">
    <property type="entry name" value="HIT-like_sf"/>
</dbReference>
<dbReference type="InterPro" id="IPR019808">
    <property type="entry name" value="Histidine_triad_CS"/>
</dbReference>
<evidence type="ECO:0000259" key="2">
    <source>
        <dbReference type="PROSITE" id="PS51084"/>
    </source>
</evidence>
<feature type="short sequence motif" description="Histidine triad motif" evidence="1">
    <location>
        <begin position="99"/>
        <end position="103"/>
    </location>
</feature>
<proteinExistence type="predicted"/>
<sequence length="139" mass="15745">MQEKDCLFCRIVRGEIPSSKVYEDEHVYAFLDIAPSFYGHCLVVPKNHYKNILDIDMKEICAVFAAVQKIAPAVMKATGAEGFHVIQNNNEAAGQTVFHTHFHIVPRKTGDGMVLWTSKAYENMEKMLEMAQKIQAEIN</sequence>
<evidence type="ECO:0000313" key="4">
    <source>
        <dbReference type="Proteomes" id="UP001058120"/>
    </source>
</evidence>
<evidence type="ECO:0000256" key="1">
    <source>
        <dbReference type="PROSITE-ProRule" id="PRU00464"/>
    </source>
</evidence>
<dbReference type="SUPFAM" id="SSF54197">
    <property type="entry name" value="HIT-like"/>
    <property type="match status" value="1"/>
</dbReference>
<dbReference type="PANTHER" id="PTHR46648">
    <property type="entry name" value="HIT FAMILY PROTEIN 1"/>
    <property type="match status" value="1"/>
</dbReference>
<evidence type="ECO:0000313" key="3">
    <source>
        <dbReference type="EMBL" id="UWX05365.1"/>
    </source>
</evidence>
<dbReference type="Gene3D" id="3.30.428.10">
    <property type="entry name" value="HIT-like"/>
    <property type="match status" value="1"/>
</dbReference>
<dbReference type="Pfam" id="PF01230">
    <property type="entry name" value="HIT"/>
    <property type="match status" value="1"/>
</dbReference>
<dbReference type="PROSITE" id="PS00892">
    <property type="entry name" value="HIT_1"/>
    <property type="match status" value="1"/>
</dbReference>
<name>A0ABY5Y011_9BACT</name>
<dbReference type="PROSITE" id="PS51084">
    <property type="entry name" value="HIT_2"/>
    <property type="match status" value="1"/>
</dbReference>
<protein>
    <submittedName>
        <fullName evidence="3">HIT family protein</fullName>
    </submittedName>
</protein>
<dbReference type="InterPro" id="IPR011146">
    <property type="entry name" value="HIT-like"/>
</dbReference>
<dbReference type="InterPro" id="IPR001310">
    <property type="entry name" value="Histidine_triad_HIT"/>
</dbReference>
<dbReference type="Proteomes" id="UP001058120">
    <property type="component" value="Chromosome"/>
</dbReference>
<feature type="domain" description="HIT" evidence="2">
    <location>
        <begin position="7"/>
        <end position="114"/>
    </location>
</feature>
<dbReference type="EMBL" id="CP065938">
    <property type="protein sequence ID" value="UWX05365.1"/>
    <property type="molecule type" value="Genomic_DNA"/>
</dbReference>
<keyword evidence="4" id="KW-1185">Reference proteome</keyword>
<dbReference type="CDD" id="cd01277">
    <property type="entry name" value="HINT_subgroup"/>
    <property type="match status" value="1"/>
</dbReference>
<gene>
    <name evidence="3" type="ORF">JBF11_07890</name>
</gene>